<dbReference type="RefSeq" id="XP_033393976.1">
    <property type="nucleotide sequence ID" value="XM_033541068.1"/>
</dbReference>
<proteinExistence type="predicted"/>
<accession>A0A6A6B4D9</accession>
<keyword evidence="3" id="KW-1185">Reference proteome</keyword>
<dbReference type="GeneID" id="54298564"/>
<evidence type="ECO:0000313" key="2">
    <source>
        <dbReference type="EMBL" id="KAF2138263.1"/>
    </source>
</evidence>
<gene>
    <name evidence="2" type="ORF">K452DRAFT_290855</name>
</gene>
<dbReference type="Proteomes" id="UP000799438">
    <property type="component" value="Unassembled WGS sequence"/>
</dbReference>
<protein>
    <submittedName>
        <fullName evidence="2">Uncharacterized protein</fullName>
    </submittedName>
</protein>
<evidence type="ECO:0000313" key="3">
    <source>
        <dbReference type="Proteomes" id="UP000799438"/>
    </source>
</evidence>
<organism evidence="2 3">
    <name type="scientific">Aplosporella prunicola CBS 121167</name>
    <dbReference type="NCBI Taxonomy" id="1176127"/>
    <lineage>
        <taxon>Eukaryota</taxon>
        <taxon>Fungi</taxon>
        <taxon>Dikarya</taxon>
        <taxon>Ascomycota</taxon>
        <taxon>Pezizomycotina</taxon>
        <taxon>Dothideomycetes</taxon>
        <taxon>Dothideomycetes incertae sedis</taxon>
        <taxon>Botryosphaeriales</taxon>
        <taxon>Aplosporellaceae</taxon>
        <taxon>Aplosporella</taxon>
    </lineage>
</organism>
<reference evidence="2" key="1">
    <citation type="journal article" date="2020" name="Stud. Mycol.">
        <title>101 Dothideomycetes genomes: a test case for predicting lifestyles and emergence of pathogens.</title>
        <authorList>
            <person name="Haridas S."/>
            <person name="Albert R."/>
            <person name="Binder M."/>
            <person name="Bloem J."/>
            <person name="Labutti K."/>
            <person name="Salamov A."/>
            <person name="Andreopoulos B."/>
            <person name="Baker S."/>
            <person name="Barry K."/>
            <person name="Bills G."/>
            <person name="Bluhm B."/>
            <person name="Cannon C."/>
            <person name="Castanera R."/>
            <person name="Culley D."/>
            <person name="Daum C."/>
            <person name="Ezra D."/>
            <person name="Gonzalez J."/>
            <person name="Henrissat B."/>
            <person name="Kuo A."/>
            <person name="Liang C."/>
            <person name="Lipzen A."/>
            <person name="Lutzoni F."/>
            <person name="Magnuson J."/>
            <person name="Mondo S."/>
            <person name="Nolan M."/>
            <person name="Ohm R."/>
            <person name="Pangilinan J."/>
            <person name="Park H.-J."/>
            <person name="Ramirez L."/>
            <person name="Alfaro M."/>
            <person name="Sun H."/>
            <person name="Tritt A."/>
            <person name="Yoshinaga Y."/>
            <person name="Zwiers L.-H."/>
            <person name="Turgeon B."/>
            <person name="Goodwin S."/>
            <person name="Spatafora J."/>
            <person name="Crous P."/>
            <person name="Grigoriev I."/>
        </authorList>
    </citation>
    <scope>NUCLEOTIDE SEQUENCE</scope>
    <source>
        <strain evidence="2">CBS 121167</strain>
    </source>
</reference>
<dbReference type="EMBL" id="ML995497">
    <property type="protein sequence ID" value="KAF2138263.1"/>
    <property type="molecule type" value="Genomic_DNA"/>
</dbReference>
<evidence type="ECO:0000256" key="1">
    <source>
        <dbReference type="SAM" id="MobiDB-lite"/>
    </source>
</evidence>
<sequence>MAAAITGYMIARELEPARPSVPKEATTLPRRSDLPKSGEISSATPVPRRSLGGSS</sequence>
<dbReference type="AlphaFoldDB" id="A0A6A6B4D9"/>
<name>A0A6A6B4D9_9PEZI</name>
<feature type="region of interest" description="Disordered" evidence="1">
    <location>
        <begin position="17"/>
        <end position="55"/>
    </location>
</feature>